<comment type="similarity">
    <text evidence="3">Belongs to the peptidase M50B family.</text>
</comment>
<keyword evidence="7" id="KW-0479">Metal-binding</keyword>
<dbReference type="EMBL" id="JBHTIU010000003">
    <property type="protein sequence ID" value="MFD0867727.1"/>
    <property type="molecule type" value="Genomic_DNA"/>
</dbReference>
<evidence type="ECO:0000256" key="7">
    <source>
        <dbReference type="ARBA" id="ARBA00022723"/>
    </source>
</evidence>
<keyword evidence="11" id="KW-0482">Metalloprotease</keyword>
<evidence type="ECO:0000256" key="12">
    <source>
        <dbReference type="ARBA" id="ARBA00023136"/>
    </source>
</evidence>
<comment type="cofactor">
    <cofactor evidence="1">
        <name>Zn(2+)</name>
        <dbReference type="ChEBI" id="CHEBI:29105"/>
    </cofactor>
</comment>
<dbReference type="RefSeq" id="WP_379285538.1">
    <property type="nucleotide sequence ID" value="NZ_JBHTIU010000003.1"/>
</dbReference>
<comment type="subcellular location">
    <subcellularLocation>
        <location evidence="2">Cell membrane</location>
        <topology evidence="2">Multi-pass membrane protein</topology>
    </subcellularLocation>
</comment>
<evidence type="ECO:0000313" key="15">
    <source>
        <dbReference type="Proteomes" id="UP001597120"/>
    </source>
</evidence>
<accession>A0ABW3D2V9</accession>
<keyword evidence="12 13" id="KW-0472">Membrane</keyword>
<organism evidence="14 15">
    <name type="scientific">Paenibacillus residui</name>
    <dbReference type="NCBI Taxonomy" id="629724"/>
    <lineage>
        <taxon>Bacteria</taxon>
        <taxon>Bacillati</taxon>
        <taxon>Bacillota</taxon>
        <taxon>Bacilli</taxon>
        <taxon>Bacillales</taxon>
        <taxon>Paenibacillaceae</taxon>
        <taxon>Paenibacillus</taxon>
    </lineage>
</organism>
<dbReference type="GO" id="GO:0008233">
    <property type="term" value="F:peptidase activity"/>
    <property type="evidence" value="ECO:0007669"/>
    <property type="project" value="UniProtKB-KW"/>
</dbReference>
<dbReference type="InterPro" id="IPR052348">
    <property type="entry name" value="Metallopeptidase_M50B"/>
</dbReference>
<dbReference type="InterPro" id="IPR044537">
    <property type="entry name" value="Rip2-like"/>
</dbReference>
<dbReference type="CDD" id="cd06158">
    <property type="entry name" value="S2P-M50_like_1"/>
    <property type="match status" value="1"/>
</dbReference>
<dbReference type="PANTHER" id="PTHR35864">
    <property type="entry name" value="ZINC METALLOPROTEASE MJ0611-RELATED"/>
    <property type="match status" value="1"/>
</dbReference>
<evidence type="ECO:0000256" key="2">
    <source>
        <dbReference type="ARBA" id="ARBA00004651"/>
    </source>
</evidence>
<keyword evidence="4" id="KW-1003">Cell membrane</keyword>
<evidence type="ECO:0000313" key="14">
    <source>
        <dbReference type="EMBL" id="MFD0867727.1"/>
    </source>
</evidence>
<dbReference type="Proteomes" id="UP001597120">
    <property type="component" value="Unassembled WGS sequence"/>
</dbReference>
<keyword evidence="9" id="KW-0862">Zinc</keyword>
<feature type="transmembrane region" description="Helical" evidence="13">
    <location>
        <begin position="12"/>
        <end position="32"/>
    </location>
</feature>
<comment type="caution">
    <text evidence="14">The sequence shown here is derived from an EMBL/GenBank/DDBJ whole genome shotgun (WGS) entry which is preliminary data.</text>
</comment>
<evidence type="ECO:0000256" key="13">
    <source>
        <dbReference type="SAM" id="Phobius"/>
    </source>
</evidence>
<sequence length="213" mass="23735">MDFGPYIDLDTLLFRAVAFLLAVTLHGCWMALFSRWLGDRTAGEQGRLSLNPGKHLDPLGTVMVLFGPYGWNRPVPVHPDHFGKSAKGKLALWALSGPLLHLVLALLFGWLFLELPVAAGGGSWAGALFKGILHYCYIVNVMLFLLNLLPIYPLNGWKLLRHLAGERAAAYLDKYEKWGLLVLIALLALPAGQRLLEMLFQLVNQWLMKGYSV</sequence>
<feature type="transmembrane region" description="Helical" evidence="13">
    <location>
        <begin position="132"/>
        <end position="157"/>
    </location>
</feature>
<dbReference type="PANTHER" id="PTHR35864:SF1">
    <property type="entry name" value="ZINC METALLOPROTEASE YWHC-RELATED"/>
    <property type="match status" value="1"/>
</dbReference>
<feature type="transmembrane region" description="Helical" evidence="13">
    <location>
        <begin position="178"/>
        <end position="196"/>
    </location>
</feature>
<evidence type="ECO:0000256" key="8">
    <source>
        <dbReference type="ARBA" id="ARBA00022801"/>
    </source>
</evidence>
<evidence type="ECO:0000256" key="6">
    <source>
        <dbReference type="ARBA" id="ARBA00022692"/>
    </source>
</evidence>
<evidence type="ECO:0000256" key="3">
    <source>
        <dbReference type="ARBA" id="ARBA00007931"/>
    </source>
</evidence>
<evidence type="ECO:0000256" key="9">
    <source>
        <dbReference type="ARBA" id="ARBA00022833"/>
    </source>
</evidence>
<keyword evidence="6 13" id="KW-0812">Transmembrane</keyword>
<evidence type="ECO:0000256" key="4">
    <source>
        <dbReference type="ARBA" id="ARBA00022475"/>
    </source>
</evidence>
<proteinExistence type="inferred from homology"/>
<reference evidence="15" key="1">
    <citation type="journal article" date="2019" name="Int. J. Syst. Evol. Microbiol.">
        <title>The Global Catalogue of Microorganisms (GCM) 10K type strain sequencing project: providing services to taxonomists for standard genome sequencing and annotation.</title>
        <authorList>
            <consortium name="The Broad Institute Genomics Platform"/>
            <consortium name="The Broad Institute Genome Sequencing Center for Infectious Disease"/>
            <person name="Wu L."/>
            <person name="Ma J."/>
        </authorList>
    </citation>
    <scope>NUCLEOTIDE SEQUENCE [LARGE SCALE GENOMIC DNA]</scope>
    <source>
        <strain evidence="15">CCUG 57263</strain>
    </source>
</reference>
<dbReference type="GO" id="GO:0006508">
    <property type="term" value="P:proteolysis"/>
    <property type="evidence" value="ECO:0007669"/>
    <property type="project" value="UniProtKB-KW"/>
</dbReference>
<name>A0ABW3D2V9_9BACL</name>
<keyword evidence="15" id="KW-1185">Reference proteome</keyword>
<keyword evidence="10 13" id="KW-1133">Transmembrane helix</keyword>
<gene>
    <name evidence="14" type="ORF">ACFQ03_01015</name>
</gene>
<keyword evidence="5 14" id="KW-0645">Protease</keyword>
<keyword evidence="8" id="KW-0378">Hydrolase</keyword>
<evidence type="ECO:0000256" key="10">
    <source>
        <dbReference type="ARBA" id="ARBA00022989"/>
    </source>
</evidence>
<feature type="transmembrane region" description="Helical" evidence="13">
    <location>
        <begin position="90"/>
        <end position="112"/>
    </location>
</feature>
<evidence type="ECO:0000256" key="5">
    <source>
        <dbReference type="ARBA" id="ARBA00022670"/>
    </source>
</evidence>
<protein>
    <submittedName>
        <fullName evidence="14">Site-2 protease family protein</fullName>
    </submittedName>
</protein>
<evidence type="ECO:0000256" key="1">
    <source>
        <dbReference type="ARBA" id="ARBA00001947"/>
    </source>
</evidence>
<evidence type="ECO:0000256" key="11">
    <source>
        <dbReference type="ARBA" id="ARBA00023049"/>
    </source>
</evidence>